<evidence type="ECO:0000313" key="3">
    <source>
        <dbReference type="Proteomes" id="UP000220635"/>
    </source>
</evidence>
<dbReference type="RefSeq" id="WP_001253830.1">
    <property type="nucleotide sequence ID" value="NZ_NTWE01000044.1"/>
</dbReference>
<dbReference type="Proteomes" id="UP000220635">
    <property type="component" value="Unassembled WGS sequence"/>
</dbReference>
<dbReference type="EMBL" id="NTWE01000044">
    <property type="protein sequence ID" value="PEV97323.1"/>
    <property type="molecule type" value="Genomic_DNA"/>
</dbReference>
<reference evidence="2 3" key="1">
    <citation type="submission" date="2017-09" db="EMBL/GenBank/DDBJ databases">
        <title>Large-scale bioinformatics analysis of Bacillus genomes uncovers conserved roles of natural products in bacterial physiology.</title>
        <authorList>
            <consortium name="Agbiome Team Llc"/>
            <person name="Bleich R.M."/>
            <person name="Grubbs K.J."/>
            <person name="Santa Maria K.C."/>
            <person name="Allen S.E."/>
            <person name="Farag S."/>
            <person name="Shank E.A."/>
            <person name="Bowers A."/>
        </authorList>
    </citation>
    <scope>NUCLEOTIDE SEQUENCE [LARGE SCALE GENOMIC DNA]</scope>
    <source>
        <strain evidence="2 3">AFS010695</strain>
    </source>
</reference>
<dbReference type="OrthoDB" id="2903717at2"/>
<organism evidence="2 3">
    <name type="scientific">Bacillus cereus</name>
    <dbReference type="NCBI Taxonomy" id="1396"/>
    <lineage>
        <taxon>Bacteria</taxon>
        <taxon>Bacillati</taxon>
        <taxon>Bacillota</taxon>
        <taxon>Bacilli</taxon>
        <taxon>Bacillales</taxon>
        <taxon>Bacillaceae</taxon>
        <taxon>Bacillus</taxon>
        <taxon>Bacillus cereus group</taxon>
    </lineage>
</organism>
<feature type="transmembrane region" description="Helical" evidence="1">
    <location>
        <begin position="7"/>
        <end position="27"/>
    </location>
</feature>
<comment type="caution">
    <text evidence="2">The sequence shown here is derived from an EMBL/GenBank/DDBJ whole genome shotgun (WGS) entry which is preliminary data.</text>
</comment>
<evidence type="ECO:0000313" key="2">
    <source>
        <dbReference type="EMBL" id="PEV97323.1"/>
    </source>
</evidence>
<proteinExistence type="predicted"/>
<protein>
    <submittedName>
        <fullName evidence="2">Uncharacterized protein</fullName>
    </submittedName>
</protein>
<gene>
    <name evidence="2" type="ORF">CN425_23355</name>
</gene>
<keyword evidence="1" id="KW-0812">Transmembrane</keyword>
<sequence length="67" mass="8216">MRRNFNYYFILYPCIYFLILTISPILFRKEEYTSVNDTLAFLAFYYFLISIGYALDLFIEKDKEKDK</sequence>
<feature type="transmembrane region" description="Helical" evidence="1">
    <location>
        <begin position="39"/>
        <end position="59"/>
    </location>
</feature>
<keyword evidence="1" id="KW-1133">Transmembrane helix</keyword>
<name>A0A2A8PR83_BACCE</name>
<keyword evidence="1" id="KW-0472">Membrane</keyword>
<evidence type="ECO:0000256" key="1">
    <source>
        <dbReference type="SAM" id="Phobius"/>
    </source>
</evidence>
<dbReference type="AlphaFoldDB" id="A0A2A8PR83"/>
<accession>A0A2A8PR83</accession>